<dbReference type="RefSeq" id="WP_309862483.1">
    <property type="nucleotide sequence ID" value="NZ_JAVDQG010000002.1"/>
</dbReference>
<dbReference type="InterPro" id="IPR012433">
    <property type="entry name" value="Imm11"/>
</dbReference>
<evidence type="ECO:0000313" key="3">
    <source>
        <dbReference type="Proteomes" id="UP001185012"/>
    </source>
</evidence>
<sequence length="188" mass="22051">MKVWQLKSNLDQKFEDLQLVNFNSDFEVYISKLHEIRPVVNEWGEVQVYTVEEGEKNDFPKFWGDIHVPVFSEKALNVTHDLIKDKVEVLPLSHPEHKYFAIHVLNAVDAVDYENAIVKELASGLRVSFKKYSFLQEKLTGEHIFKVYLDDRVFSRVFVSDKFKERVTSSTLIGYEFIEVWDSEKTDS</sequence>
<gene>
    <name evidence="2" type="ORF">JOE21_000747</name>
</gene>
<dbReference type="Pfam" id="PF07791">
    <property type="entry name" value="Imm11"/>
    <property type="match status" value="1"/>
</dbReference>
<keyword evidence="3" id="KW-1185">Reference proteome</keyword>
<name>A0ABU1IJ24_9BACL</name>
<protein>
    <recommendedName>
        <fullName evidence="1">Immunity MXAN-0049 protein domain-containing protein</fullName>
    </recommendedName>
</protein>
<accession>A0ABU1IJ24</accession>
<organism evidence="2 3">
    <name type="scientific">Desmospora profundinema</name>
    <dbReference type="NCBI Taxonomy" id="1571184"/>
    <lineage>
        <taxon>Bacteria</taxon>
        <taxon>Bacillati</taxon>
        <taxon>Bacillota</taxon>
        <taxon>Bacilli</taxon>
        <taxon>Bacillales</taxon>
        <taxon>Thermoactinomycetaceae</taxon>
        <taxon>Desmospora</taxon>
    </lineage>
</organism>
<reference evidence="2 3" key="1">
    <citation type="submission" date="2023-07" db="EMBL/GenBank/DDBJ databases">
        <title>Genomic Encyclopedia of Type Strains, Phase IV (KMG-IV): sequencing the most valuable type-strain genomes for metagenomic binning, comparative biology and taxonomic classification.</title>
        <authorList>
            <person name="Goeker M."/>
        </authorList>
    </citation>
    <scope>NUCLEOTIDE SEQUENCE [LARGE SCALE GENOMIC DNA]</scope>
    <source>
        <strain evidence="2 3">DSM 45903</strain>
    </source>
</reference>
<feature type="domain" description="Immunity MXAN-0049 protein" evidence="1">
    <location>
        <begin position="95"/>
        <end position="180"/>
    </location>
</feature>
<comment type="caution">
    <text evidence="2">The sequence shown here is derived from an EMBL/GenBank/DDBJ whole genome shotgun (WGS) entry which is preliminary data.</text>
</comment>
<proteinExistence type="predicted"/>
<dbReference type="EMBL" id="JAVDQG010000002">
    <property type="protein sequence ID" value="MDR6224756.1"/>
    <property type="molecule type" value="Genomic_DNA"/>
</dbReference>
<dbReference type="Proteomes" id="UP001185012">
    <property type="component" value="Unassembled WGS sequence"/>
</dbReference>
<evidence type="ECO:0000313" key="2">
    <source>
        <dbReference type="EMBL" id="MDR6224756.1"/>
    </source>
</evidence>
<evidence type="ECO:0000259" key="1">
    <source>
        <dbReference type="Pfam" id="PF07791"/>
    </source>
</evidence>